<dbReference type="EMBL" id="PVWQ01000010">
    <property type="protein sequence ID" value="RDW70467.1"/>
    <property type="molecule type" value="Genomic_DNA"/>
</dbReference>
<organism evidence="4 5">
    <name type="scientific">Aspergillus mulundensis</name>
    <dbReference type="NCBI Taxonomy" id="1810919"/>
    <lineage>
        <taxon>Eukaryota</taxon>
        <taxon>Fungi</taxon>
        <taxon>Dikarya</taxon>
        <taxon>Ascomycota</taxon>
        <taxon>Pezizomycotina</taxon>
        <taxon>Eurotiomycetes</taxon>
        <taxon>Eurotiomycetidae</taxon>
        <taxon>Eurotiales</taxon>
        <taxon>Aspergillaceae</taxon>
        <taxon>Aspergillus</taxon>
        <taxon>Aspergillus subgen. Nidulantes</taxon>
    </lineage>
</organism>
<proteinExistence type="predicted"/>
<feature type="chain" id="PRO_5017572863" evidence="1">
    <location>
        <begin position="21"/>
        <end position="621"/>
    </location>
</feature>
<comment type="caution">
    <text evidence="4">The sequence shown here is derived from an EMBL/GenBank/DDBJ whole genome shotgun (WGS) entry which is preliminary data.</text>
</comment>
<dbReference type="Pfam" id="PF07944">
    <property type="entry name" value="Beta-AFase-like_GH127_cat"/>
    <property type="match status" value="1"/>
</dbReference>
<dbReference type="AlphaFoldDB" id="A0A3D8R8T4"/>
<accession>A0A3D8R8T4</accession>
<dbReference type="InterPro" id="IPR008928">
    <property type="entry name" value="6-hairpin_glycosidase_sf"/>
</dbReference>
<dbReference type="GeneID" id="38118348"/>
<feature type="domain" description="Non-reducing end beta-L-arabinofuranosidase-like GH127 middle" evidence="3">
    <location>
        <begin position="436"/>
        <end position="531"/>
    </location>
</feature>
<dbReference type="SUPFAM" id="SSF48208">
    <property type="entry name" value="Six-hairpin glycosidases"/>
    <property type="match status" value="1"/>
</dbReference>
<dbReference type="RefSeq" id="XP_026600998.1">
    <property type="nucleotide sequence ID" value="XM_026749994.1"/>
</dbReference>
<protein>
    <submittedName>
        <fullName evidence="4">Six-hairpin glycosidase</fullName>
    </submittedName>
</protein>
<dbReference type="GO" id="GO:0016798">
    <property type="term" value="F:hydrolase activity, acting on glycosyl bonds"/>
    <property type="evidence" value="ECO:0007669"/>
    <property type="project" value="UniProtKB-KW"/>
</dbReference>
<keyword evidence="1" id="KW-0732">Signal</keyword>
<name>A0A3D8R8T4_9EURO</name>
<keyword evidence="4" id="KW-0326">Glycosidase</keyword>
<evidence type="ECO:0000256" key="1">
    <source>
        <dbReference type="SAM" id="SignalP"/>
    </source>
</evidence>
<dbReference type="OrthoDB" id="5358475at2759"/>
<evidence type="ECO:0000313" key="5">
    <source>
        <dbReference type="Proteomes" id="UP000256690"/>
    </source>
</evidence>
<keyword evidence="4" id="KW-0378">Hydrolase</keyword>
<evidence type="ECO:0000259" key="3">
    <source>
        <dbReference type="Pfam" id="PF20736"/>
    </source>
</evidence>
<keyword evidence="5" id="KW-1185">Reference proteome</keyword>
<dbReference type="GO" id="GO:0005975">
    <property type="term" value="P:carbohydrate metabolic process"/>
    <property type="evidence" value="ECO:0007669"/>
    <property type="project" value="InterPro"/>
</dbReference>
<evidence type="ECO:0000259" key="2">
    <source>
        <dbReference type="Pfam" id="PF07944"/>
    </source>
</evidence>
<dbReference type="PANTHER" id="PTHR31151:SF0">
    <property type="entry name" value="PROLINE-TRNA LIGASE (DUF1680)"/>
    <property type="match status" value="1"/>
</dbReference>
<feature type="domain" description="Non-reducing end beta-L-arabinofuranosidase-like GH127 catalytic" evidence="2">
    <location>
        <begin position="36"/>
        <end position="422"/>
    </location>
</feature>
<dbReference type="InterPro" id="IPR012878">
    <property type="entry name" value="Beta-AFase-like_GH127_cat"/>
</dbReference>
<sequence length="621" mass="69441">MLFKLRLYAIIGTLISMAACQSTTAPASAFNLSSLTLQDGRFHENQERTLAYLKFIDVESLLYVFRETHNLSTQNATPNGGWDAPDFPFRSHVQGHFLTAWAQCWASLGDETCRDRATYFVAELAKCQANNEAAGFTEGYLSGFPESEFTLLREGRLQNGNVAFYAMHKTLAGLLDVWRYIGDSTALDVLLGLAGWVDAYTSGLSEVHMQQILQTEFGGMPDVLAEIYLDTKDERWLVTAQRFDHHAVLKPLAENVDDLNGLHANTQVPKWIGAVHEYRATGNKTYLDIARNAWQMTVNTHTYAIGGNSQAEHFRAPNAIAGYLAADTCEGCNSINMLKLTRELWLLDSADSAYFEFYENALLNHLLGQQNPDEPHGHVTYFTSLNPGGRRGVGPAWGGGTWSTDYESFWCCQGTALEHNTRLVDSVYFRRDETSTLYVNLFIPSVLDWTEKQTKIVQTTAFPLEDTTTLTIKTQQQPSEWTLQVRIPEWTFDPEIKVNGVDYTTLLQPGTYAAITRTWSDRDTVQLHFPMRLYTRPANDNSSIEAIVYGPTVLCGDYGDSALSSTPTLALDTVSRVESDSTLAFTALANGQNVTLTAFYEAHDFNYNVYWATTGELSVEI</sequence>
<reference evidence="4 5" key="1">
    <citation type="journal article" date="2018" name="IMA Fungus">
        <title>IMA Genome-F 9: Draft genome sequence of Annulohypoxylon stygium, Aspergillus mulundensis, Berkeleyomyces basicola (syn. Thielaviopsis basicola), Ceratocystis smalleyi, two Cercospora beticola strains, Coleophoma cylindrospora, Fusarium fracticaudum, Phialophora cf. hyalina, and Morchella septimelata.</title>
        <authorList>
            <person name="Wingfield B.D."/>
            <person name="Bills G.F."/>
            <person name="Dong Y."/>
            <person name="Huang W."/>
            <person name="Nel W.J."/>
            <person name="Swalarsk-Parry B.S."/>
            <person name="Vaghefi N."/>
            <person name="Wilken P.M."/>
            <person name="An Z."/>
            <person name="de Beer Z.W."/>
            <person name="De Vos L."/>
            <person name="Chen L."/>
            <person name="Duong T.A."/>
            <person name="Gao Y."/>
            <person name="Hammerbacher A."/>
            <person name="Kikkert J.R."/>
            <person name="Li Y."/>
            <person name="Li H."/>
            <person name="Li K."/>
            <person name="Li Q."/>
            <person name="Liu X."/>
            <person name="Ma X."/>
            <person name="Naidoo K."/>
            <person name="Pethybridge S.J."/>
            <person name="Sun J."/>
            <person name="Steenkamp E.T."/>
            <person name="van der Nest M.A."/>
            <person name="van Wyk S."/>
            <person name="Wingfield M.J."/>
            <person name="Xiong C."/>
            <person name="Yue Q."/>
            <person name="Zhang X."/>
        </authorList>
    </citation>
    <scope>NUCLEOTIDE SEQUENCE [LARGE SCALE GENOMIC DNA]</scope>
    <source>
        <strain evidence="4 5">DSM 5745</strain>
    </source>
</reference>
<feature type="signal peptide" evidence="1">
    <location>
        <begin position="1"/>
        <end position="20"/>
    </location>
</feature>
<dbReference type="Pfam" id="PF20736">
    <property type="entry name" value="Glyco_hydro127M"/>
    <property type="match status" value="1"/>
</dbReference>
<dbReference type="PANTHER" id="PTHR31151">
    <property type="entry name" value="PROLINE-TRNA LIGASE (DUF1680)"/>
    <property type="match status" value="1"/>
</dbReference>
<dbReference type="PROSITE" id="PS51257">
    <property type="entry name" value="PROKAR_LIPOPROTEIN"/>
    <property type="match status" value="1"/>
</dbReference>
<dbReference type="Proteomes" id="UP000256690">
    <property type="component" value="Unassembled WGS sequence"/>
</dbReference>
<gene>
    <name evidence="4" type="ORF">DSM5745_07978</name>
</gene>
<dbReference type="InterPro" id="IPR049046">
    <property type="entry name" value="Beta-AFase-like_GH127_middle"/>
</dbReference>
<evidence type="ECO:0000313" key="4">
    <source>
        <dbReference type="EMBL" id="RDW70467.1"/>
    </source>
</evidence>